<feature type="transmembrane region" description="Helical" evidence="1">
    <location>
        <begin position="12"/>
        <end position="29"/>
    </location>
</feature>
<evidence type="ECO:0008006" key="4">
    <source>
        <dbReference type="Google" id="ProtNLM"/>
    </source>
</evidence>
<sequence length="458" mass="51374">MVNKSFWSKRRLLAFSGIVFVILGAYKTLQHLTFNTYAYDLGIRASICYNIAFRGRVWDSLHSFHGFSGHFHPISFLLAGLYRLWPNALLLCLLQALAVALGLFFLIKLLEGWVKDSRKHLVIIAIFLANPFLHHVLRFDFHPEVFAIPLVLGFFYLFETERAWWALLPAFALLTLKEEMGLVFLALGIYALVKRKWIQGTLMTAIGIAWLPFVLFIVLPCFRAPGQGELISAHYASLGSNAAEIIGSILRRPWVLITQTFGQPGKLLTVALLAASVGALALTRWEAALILPLLLAHLLSDGPHQSSLTYQYSAGILPLLFFASIKGIRRIKLPVALILVGLAVPALILRFPNPFKLGINLNRSLQTHRLIERIPADASLSVSNNLAPHLVNRKDVVLYPQIENADYVLIDLEGNIYPAEWESRYEDARRLTTGYDTLAAQDGLLLLKHERLKESPPD</sequence>
<reference evidence="2 3" key="1">
    <citation type="submission" date="2017-06" db="EMBL/GenBank/DDBJ databases">
        <title>Novel microbial phyla capable of carbon fixation and sulfur reduction in deep-sea sediments.</title>
        <authorList>
            <person name="Huang J."/>
            <person name="Baker B."/>
            <person name="Wang Y."/>
        </authorList>
    </citation>
    <scope>NUCLEOTIDE SEQUENCE [LARGE SCALE GENOMIC DNA]</scope>
    <source>
        <strain evidence="2">B3_TA06</strain>
    </source>
</reference>
<proteinExistence type="predicted"/>
<dbReference type="AlphaFoldDB" id="A0A532VAX0"/>
<feature type="transmembrane region" description="Helical" evidence="1">
    <location>
        <begin position="84"/>
        <end position="107"/>
    </location>
</feature>
<evidence type="ECO:0000313" key="2">
    <source>
        <dbReference type="EMBL" id="TKJ44354.1"/>
    </source>
</evidence>
<feature type="transmembrane region" description="Helical" evidence="1">
    <location>
        <begin position="119"/>
        <end position="135"/>
    </location>
</feature>
<keyword evidence="1" id="KW-1133">Transmembrane helix</keyword>
<comment type="caution">
    <text evidence="2">The sequence shown here is derived from an EMBL/GenBank/DDBJ whole genome shotgun (WGS) entry which is preliminary data.</text>
</comment>
<dbReference type="EMBL" id="NJBO01000001">
    <property type="protein sequence ID" value="TKJ44354.1"/>
    <property type="molecule type" value="Genomic_DNA"/>
</dbReference>
<protein>
    <recommendedName>
        <fullName evidence="4">DUF2079 domain-containing protein</fullName>
    </recommendedName>
</protein>
<keyword evidence="1" id="KW-0812">Transmembrane</keyword>
<organism evidence="2 3">
    <name type="scientific">candidate division TA06 bacterium B3_TA06</name>
    <dbReference type="NCBI Taxonomy" id="2012487"/>
    <lineage>
        <taxon>Bacteria</taxon>
        <taxon>Bacteria division TA06</taxon>
    </lineage>
</organism>
<gene>
    <name evidence="2" type="ORF">CEE36_01025</name>
</gene>
<accession>A0A532VAX0</accession>
<feature type="transmembrane region" description="Helical" evidence="1">
    <location>
        <begin position="331"/>
        <end position="349"/>
    </location>
</feature>
<name>A0A532VAX0_UNCT6</name>
<feature type="transmembrane region" description="Helical" evidence="1">
    <location>
        <begin position="270"/>
        <end position="296"/>
    </location>
</feature>
<keyword evidence="1" id="KW-0472">Membrane</keyword>
<dbReference type="InterPro" id="IPR018650">
    <property type="entry name" value="STSV1_Orf64"/>
</dbReference>
<dbReference type="Pfam" id="PF09852">
    <property type="entry name" value="DUF2079"/>
    <property type="match status" value="1"/>
</dbReference>
<dbReference type="Proteomes" id="UP000317778">
    <property type="component" value="Unassembled WGS sequence"/>
</dbReference>
<feature type="transmembrane region" description="Helical" evidence="1">
    <location>
        <begin position="165"/>
        <end position="191"/>
    </location>
</feature>
<feature type="transmembrane region" description="Helical" evidence="1">
    <location>
        <begin position="197"/>
        <end position="219"/>
    </location>
</feature>
<feature type="transmembrane region" description="Helical" evidence="1">
    <location>
        <begin position="141"/>
        <end position="158"/>
    </location>
</feature>
<evidence type="ECO:0000313" key="3">
    <source>
        <dbReference type="Proteomes" id="UP000317778"/>
    </source>
</evidence>
<feature type="transmembrane region" description="Helical" evidence="1">
    <location>
        <begin position="308"/>
        <end position="325"/>
    </location>
</feature>
<evidence type="ECO:0000256" key="1">
    <source>
        <dbReference type="SAM" id="Phobius"/>
    </source>
</evidence>